<comment type="catalytic activity">
    <reaction evidence="1">
        <text>ATP + protein L-histidine = ADP + protein N-phospho-L-histidine.</text>
        <dbReference type="EC" id="2.7.13.3"/>
    </reaction>
</comment>
<dbReference type="InterPro" id="IPR003018">
    <property type="entry name" value="GAF"/>
</dbReference>
<feature type="domain" description="PAC" evidence="9">
    <location>
        <begin position="657"/>
        <end position="711"/>
    </location>
</feature>
<dbReference type="Proteomes" id="UP000285794">
    <property type="component" value="Unassembled WGS sequence"/>
</dbReference>
<dbReference type="SUPFAM" id="SSF47384">
    <property type="entry name" value="Homodimeric domain of signal transducing histidine kinase"/>
    <property type="match status" value="1"/>
</dbReference>
<evidence type="ECO:0000256" key="2">
    <source>
        <dbReference type="ARBA" id="ARBA00012438"/>
    </source>
</evidence>
<dbReference type="Gene3D" id="3.30.565.10">
    <property type="entry name" value="Histidine kinase-like ATPase, C-terminal domain"/>
    <property type="match status" value="1"/>
</dbReference>
<dbReference type="OrthoDB" id="9796457at2"/>
<dbReference type="PANTHER" id="PTHR43047">
    <property type="entry name" value="TWO-COMPONENT HISTIDINE PROTEIN KINASE"/>
    <property type="match status" value="1"/>
</dbReference>
<dbReference type="Pfam" id="PF02518">
    <property type="entry name" value="HATPase_c"/>
    <property type="match status" value="1"/>
</dbReference>
<evidence type="ECO:0000256" key="5">
    <source>
        <dbReference type="ARBA" id="ARBA00022777"/>
    </source>
</evidence>
<dbReference type="PANTHER" id="PTHR43047:SF72">
    <property type="entry name" value="OSMOSENSING HISTIDINE PROTEIN KINASE SLN1"/>
    <property type="match status" value="1"/>
</dbReference>
<dbReference type="SUPFAM" id="SSF55781">
    <property type="entry name" value="GAF domain-like"/>
    <property type="match status" value="1"/>
</dbReference>
<feature type="coiled-coil region" evidence="6">
    <location>
        <begin position="177"/>
        <end position="218"/>
    </location>
</feature>
<dbReference type="PROSITE" id="PS50113">
    <property type="entry name" value="PAC"/>
    <property type="match status" value="1"/>
</dbReference>
<dbReference type="PROSITE" id="PS50109">
    <property type="entry name" value="HIS_KIN"/>
    <property type="match status" value="1"/>
</dbReference>
<protein>
    <recommendedName>
        <fullName evidence="2">histidine kinase</fullName>
        <ecNumber evidence="2">2.7.13.3</ecNumber>
    </recommendedName>
</protein>
<evidence type="ECO:0000259" key="7">
    <source>
        <dbReference type="PROSITE" id="PS50109"/>
    </source>
</evidence>
<dbReference type="InterPro" id="IPR000014">
    <property type="entry name" value="PAS"/>
</dbReference>
<feature type="domain" description="Histidine kinase" evidence="7">
    <location>
        <begin position="729"/>
        <end position="944"/>
    </location>
</feature>
<sequence length="944" mass="108253">MKIQYTAASSKYHFPDTTVSKWQKLIDLLSKTFKLPSTLIMELDGEWMKVFARNENTQNPYQIGYRESLHGLYCTTVINTGKKLSVPNALKDPDWMKNPDIKLGMIAYLGFPIYLPNKEPFGTICVLDNKENVFSKDIEQLLLQIKNIIELDIASFQTFESKSQLLEENALEQMRIINQTKKSYQKISRELKKEQDLHQNLNNNNKQLNHKLKQSEIKYTTLFSKLNSGVVLLSPICSPDGKLVDATYLDMNPMNEKLLGMDKKILIGKNLMSFFPKTEQAWLDTFEPVINEGKTINIELYNKNFDRHFSVNAFPMGDGSFCINYFDISDQIHLREKIEESEFRYKSFYNSIEAGIAIFEPIFNTLGKLIDIRYVDMNPVNETIIDAKCEDLIGKRHSECFPDTHDEFLEYFKDVLTHHKGKRFEKYYPYSSKYYSTNIFPIDKGLIAFTCYDITESVQAKQELEASEKRHKAIFENSSSSMVLIDPETGTILDANKAVLAYTGYSKEEFLDMDLGQISQSGEEELKRQLKLALDNEKNYYELKYRLASGEVRDIEVYTGKIEVKGKDVLHSVVHDITDKKNAFKEVLKLSKAVEQSPVSVVITDLNGNIEYSNPRNCELTGYTADELISKNPRVLKSGKLSKDVYIDLWNTILAGEKWEGEFYNRKKDGSFYWEVASIAPITNEEGTPINFIKIGKDITNRKMMELELRKSKLEAEESDRLKTAFLANLSHEVRTPLNGIIGFTNLMMNEDTTAEVKHEYGNVILESGNQLMMIIDDLVKIAEIEAGKLSIKQTEFLIIDLFNEILQFYKPEIADKALKIKISNTFNIACQIKSDHKRIRQIMDNLIKNAIKFTNKGEITLGAQCHKTHVLFSIKDTGIGISKTHQKVIFNRFRQIENHNTRLYGGNGLGLSISKEIVELMGGELWVESEEGKGSTFNFTIPI</sequence>
<dbReference type="RefSeq" id="WP_125030401.1">
    <property type="nucleotide sequence ID" value="NZ_JAPXVP010000006.1"/>
</dbReference>
<evidence type="ECO:0000256" key="1">
    <source>
        <dbReference type="ARBA" id="ARBA00000085"/>
    </source>
</evidence>
<evidence type="ECO:0000259" key="8">
    <source>
        <dbReference type="PROSITE" id="PS50112"/>
    </source>
</evidence>
<reference evidence="10 11" key="1">
    <citation type="submission" date="2018-07" db="EMBL/GenBank/DDBJ databases">
        <title>Draft genome sequence of Ancylomarina sp. M1P.</title>
        <authorList>
            <person name="Yadav S."/>
            <person name="Villanueva L."/>
            <person name="Damste J.S.S."/>
        </authorList>
    </citation>
    <scope>NUCLEOTIDE SEQUENCE [LARGE SCALE GENOMIC DNA]</scope>
    <source>
        <strain evidence="10 11">M1P</strain>
    </source>
</reference>
<dbReference type="PROSITE" id="PS50112">
    <property type="entry name" value="PAS"/>
    <property type="match status" value="2"/>
</dbReference>
<dbReference type="SMART" id="SM00065">
    <property type="entry name" value="GAF"/>
    <property type="match status" value="1"/>
</dbReference>
<dbReference type="GO" id="GO:0009927">
    <property type="term" value="F:histidine phosphotransfer kinase activity"/>
    <property type="evidence" value="ECO:0007669"/>
    <property type="project" value="TreeGrafter"/>
</dbReference>
<dbReference type="CDD" id="cd16922">
    <property type="entry name" value="HATPase_EvgS-ArcB-TorS-like"/>
    <property type="match status" value="1"/>
</dbReference>
<evidence type="ECO:0000313" key="10">
    <source>
        <dbReference type="EMBL" id="RRG22169.1"/>
    </source>
</evidence>
<keyword evidence="6" id="KW-0175">Coiled coil</keyword>
<dbReference type="EC" id="2.7.13.3" evidence="2"/>
<evidence type="ECO:0000256" key="4">
    <source>
        <dbReference type="ARBA" id="ARBA00022679"/>
    </source>
</evidence>
<evidence type="ECO:0000259" key="9">
    <source>
        <dbReference type="PROSITE" id="PS50113"/>
    </source>
</evidence>
<dbReference type="SUPFAM" id="SSF55874">
    <property type="entry name" value="ATPase domain of HSP90 chaperone/DNA topoisomerase II/histidine kinase"/>
    <property type="match status" value="1"/>
</dbReference>
<feature type="domain" description="PAS" evidence="8">
    <location>
        <begin position="467"/>
        <end position="537"/>
    </location>
</feature>
<dbReference type="Pfam" id="PF00512">
    <property type="entry name" value="HisKA"/>
    <property type="match status" value="1"/>
</dbReference>
<dbReference type="FunFam" id="3.30.565.10:FF:000010">
    <property type="entry name" value="Sensor histidine kinase RcsC"/>
    <property type="match status" value="1"/>
</dbReference>
<dbReference type="AlphaFoldDB" id="A0A425Y2E6"/>
<dbReference type="SMART" id="SM00091">
    <property type="entry name" value="PAS"/>
    <property type="match status" value="3"/>
</dbReference>
<dbReference type="SMART" id="SM00086">
    <property type="entry name" value="PAC"/>
    <property type="match status" value="2"/>
</dbReference>
<name>A0A425Y2E6_9BACT</name>
<feature type="domain" description="PAS" evidence="8">
    <location>
        <begin position="586"/>
        <end position="632"/>
    </location>
</feature>
<dbReference type="InterPro" id="IPR004358">
    <property type="entry name" value="Sig_transdc_His_kin-like_C"/>
</dbReference>
<accession>A0A425Y2E6</accession>
<dbReference type="Gene3D" id="3.30.450.40">
    <property type="match status" value="1"/>
</dbReference>
<dbReference type="InterPro" id="IPR003661">
    <property type="entry name" value="HisK_dim/P_dom"/>
</dbReference>
<keyword evidence="3" id="KW-0597">Phosphoprotein</keyword>
<dbReference type="SMART" id="SM00388">
    <property type="entry name" value="HisKA"/>
    <property type="match status" value="1"/>
</dbReference>
<dbReference type="InterPro" id="IPR036890">
    <property type="entry name" value="HATPase_C_sf"/>
</dbReference>
<dbReference type="InterPro" id="IPR000700">
    <property type="entry name" value="PAS-assoc_C"/>
</dbReference>
<gene>
    <name evidence="10" type="ORF">DWB61_08160</name>
</gene>
<dbReference type="InterPro" id="IPR036097">
    <property type="entry name" value="HisK_dim/P_sf"/>
</dbReference>
<evidence type="ECO:0000256" key="3">
    <source>
        <dbReference type="ARBA" id="ARBA00022553"/>
    </source>
</evidence>
<dbReference type="PRINTS" id="PR00344">
    <property type="entry name" value="BCTRLSENSOR"/>
</dbReference>
<dbReference type="Gene3D" id="1.10.287.130">
    <property type="match status" value="1"/>
</dbReference>
<dbReference type="GO" id="GO:0005886">
    <property type="term" value="C:plasma membrane"/>
    <property type="evidence" value="ECO:0007669"/>
    <property type="project" value="TreeGrafter"/>
</dbReference>
<dbReference type="CDD" id="cd00130">
    <property type="entry name" value="PAS"/>
    <property type="match status" value="2"/>
</dbReference>
<keyword evidence="4" id="KW-0808">Transferase</keyword>
<dbReference type="Pfam" id="PF13426">
    <property type="entry name" value="PAS_9"/>
    <property type="match status" value="4"/>
</dbReference>
<dbReference type="SUPFAM" id="SSF55785">
    <property type="entry name" value="PYP-like sensor domain (PAS domain)"/>
    <property type="match status" value="4"/>
</dbReference>
<organism evidence="10 11">
    <name type="scientific">Ancylomarina euxinus</name>
    <dbReference type="NCBI Taxonomy" id="2283627"/>
    <lineage>
        <taxon>Bacteria</taxon>
        <taxon>Pseudomonadati</taxon>
        <taxon>Bacteroidota</taxon>
        <taxon>Bacteroidia</taxon>
        <taxon>Marinilabiliales</taxon>
        <taxon>Marinifilaceae</taxon>
        <taxon>Ancylomarina</taxon>
    </lineage>
</organism>
<dbReference type="InterPro" id="IPR001610">
    <property type="entry name" value="PAC"/>
</dbReference>
<dbReference type="InterPro" id="IPR035965">
    <property type="entry name" value="PAS-like_dom_sf"/>
</dbReference>
<dbReference type="CDD" id="cd00082">
    <property type="entry name" value="HisKA"/>
    <property type="match status" value="1"/>
</dbReference>
<proteinExistence type="predicted"/>
<evidence type="ECO:0000313" key="11">
    <source>
        <dbReference type="Proteomes" id="UP000285794"/>
    </source>
</evidence>
<dbReference type="GO" id="GO:0000155">
    <property type="term" value="F:phosphorelay sensor kinase activity"/>
    <property type="evidence" value="ECO:0007669"/>
    <property type="project" value="InterPro"/>
</dbReference>
<dbReference type="NCBIfam" id="TIGR00229">
    <property type="entry name" value="sensory_box"/>
    <property type="match status" value="2"/>
</dbReference>
<keyword evidence="5" id="KW-0418">Kinase</keyword>
<keyword evidence="11" id="KW-1185">Reference proteome</keyword>
<dbReference type="SMART" id="SM00387">
    <property type="entry name" value="HATPase_c"/>
    <property type="match status" value="1"/>
</dbReference>
<comment type="caution">
    <text evidence="10">The sequence shown here is derived from an EMBL/GenBank/DDBJ whole genome shotgun (WGS) entry which is preliminary data.</text>
</comment>
<dbReference type="Gene3D" id="3.30.450.20">
    <property type="entry name" value="PAS domain"/>
    <property type="match status" value="4"/>
</dbReference>
<dbReference type="InterPro" id="IPR005467">
    <property type="entry name" value="His_kinase_dom"/>
</dbReference>
<evidence type="ECO:0000256" key="6">
    <source>
        <dbReference type="SAM" id="Coils"/>
    </source>
</evidence>
<dbReference type="InterPro" id="IPR003594">
    <property type="entry name" value="HATPase_dom"/>
</dbReference>
<dbReference type="EMBL" id="QQWG01000006">
    <property type="protein sequence ID" value="RRG22169.1"/>
    <property type="molecule type" value="Genomic_DNA"/>
</dbReference>
<dbReference type="InterPro" id="IPR029016">
    <property type="entry name" value="GAF-like_dom_sf"/>
</dbReference>